<gene>
    <name evidence="1" type="ORF">MELIAE_LOCUS10576</name>
</gene>
<organism evidence="1 2">
    <name type="scientific">Brassicogethes aeneus</name>
    <name type="common">Rape pollen beetle</name>
    <name type="synonym">Meligethes aeneus</name>
    <dbReference type="NCBI Taxonomy" id="1431903"/>
    <lineage>
        <taxon>Eukaryota</taxon>
        <taxon>Metazoa</taxon>
        <taxon>Ecdysozoa</taxon>
        <taxon>Arthropoda</taxon>
        <taxon>Hexapoda</taxon>
        <taxon>Insecta</taxon>
        <taxon>Pterygota</taxon>
        <taxon>Neoptera</taxon>
        <taxon>Endopterygota</taxon>
        <taxon>Coleoptera</taxon>
        <taxon>Polyphaga</taxon>
        <taxon>Cucujiformia</taxon>
        <taxon>Nitidulidae</taxon>
        <taxon>Meligethinae</taxon>
        <taxon>Brassicogethes</taxon>
    </lineage>
</organism>
<dbReference type="OrthoDB" id="6774383at2759"/>
<dbReference type="EMBL" id="OV121138">
    <property type="protein sequence ID" value="CAH0560908.1"/>
    <property type="molecule type" value="Genomic_DNA"/>
</dbReference>
<dbReference type="AlphaFoldDB" id="A0A9P0FN62"/>
<accession>A0A9P0FN62</accession>
<dbReference type="Pfam" id="PF15868">
    <property type="entry name" value="MBF2"/>
    <property type="match status" value="1"/>
</dbReference>
<sequence>MSVVISLGNFDGTEKLDYEDTVAKAFQLLQTVTETSSYSTSSPNIRIKCVRIWDLWNDGTNGQAQIIQGGPGWNSVKVHYQSQFGRGMKFKLQVFI</sequence>
<dbReference type="InterPro" id="IPR031734">
    <property type="entry name" value="MBF2"/>
</dbReference>
<dbReference type="Proteomes" id="UP001154078">
    <property type="component" value="Chromosome 7"/>
</dbReference>
<protein>
    <submittedName>
        <fullName evidence="1">Uncharacterized protein</fullName>
    </submittedName>
</protein>
<keyword evidence="2" id="KW-1185">Reference proteome</keyword>
<evidence type="ECO:0000313" key="2">
    <source>
        <dbReference type="Proteomes" id="UP001154078"/>
    </source>
</evidence>
<proteinExistence type="predicted"/>
<name>A0A9P0FN62_BRAAE</name>
<reference evidence="1" key="1">
    <citation type="submission" date="2021-12" db="EMBL/GenBank/DDBJ databases">
        <authorList>
            <person name="King R."/>
        </authorList>
    </citation>
    <scope>NUCLEOTIDE SEQUENCE</scope>
</reference>
<evidence type="ECO:0000313" key="1">
    <source>
        <dbReference type="EMBL" id="CAH0560908.1"/>
    </source>
</evidence>